<sequence>MILVTLLFLRIFGFNNLISIPFLSDTFLILKVPMGLKETPLP</sequence>
<keyword evidence="2" id="KW-1185">Reference proteome</keyword>
<gene>
    <name evidence="1" type="ORF">O7R10_01810</name>
</gene>
<protein>
    <submittedName>
        <fullName evidence="1">Uncharacterized protein</fullName>
    </submittedName>
</protein>
<evidence type="ECO:0000313" key="1">
    <source>
        <dbReference type="EMBL" id="WBL31326.1"/>
    </source>
</evidence>
<proteinExistence type="predicted"/>
<name>A0ABY7M3Y4_9MOLU</name>
<dbReference type="EMBL" id="CP115156">
    <property type="protein sequence ID" value="WBL31326.1"/>
    <property type="molecule type" value="Genomic_DNA"/>
</dbReference>
<accession>A0ABY7M3Y4</accession>
<dbReference type="Proteomes" id="UP001210120">
    <property type="component" value="Chromosome"/>
</dbReference>
<reference evidence="1" key="1">
    <citation type="submission" date="2022-12" db="EMBL/GenBank/DDBJ databases">
        <title>Genomic Characterization of Candidatus Phytoplasma sacchari in China.</title>
        <authorList>
            <person name="Zhang R.-Y."/>
        </authorList>
    </citation>
    <scope>NUCLEOTIDE SEQUENCE [LARGE SCALE GENOMIC DNA]</scope>
    <source>
        <strain evidence="1">SCWL1</strain>
    </source>
</reference>
<evidence type="ECO:0000313" key="2">
    <source>
        <dbReference type="Proteomes" id="UP001210120"/>
    </source>
</evidence>
<organism evidence="1 2">
    <name type="scientific">Candidatus Phytoplasma sacchari</name>
    <dbReference type="NCBI Taxonomy" id="2609813"/>
    <lineage>
        <taxon>Bacteria</taxon>
        <taxon>Bacillati</taxon>
        <taxon>Mycoplasmatota</taxon>
        <taxon>Mollicutes</taxon>
        <taxon>Acholeplasmatales</taxon>
        <taxon>Acholeplasmataceae</taxon>
        <taxon>Candidatus Phytoplasma</taxon>
        <taxon>16SrXI (Rice yellow dwarf group)</taxon>
    </lineage>
</organism>